<dbReference type="Gene3D" id="2.30.290.10">
    <property type="entry name" value="BH3618-like"/>
    <property type="match status" value="1"/>
</dbReference>
<dbReference type="HAMAP" id="MF_01185">
    <property type="entry name" value="FliW"/>
    <property type="match status" value="1"/>
</dbReference>
<dbReference type="Pfam" id="PF02623">
    <property type="entry name" value="FliW"/>
    <property type="match status" value="1"/>
</dbReference>
<keyword evidence="1 5" id="KW-0963">Cytoplasm</keyword>
<comment type="subcellular location">
    <subcellularLocation>
        <location evidence="5">Cytoplasm</location>
    </subcellularLocation>
</comment>
<evidence type="ECO:0000256" key="4">
    <source>
        <dbReference type="ARBA" id="ARBA00023186"/>
    </source>
</evidence>
<dbReference type="InterPro" id="IPR003775">
    <property type="entry name" value="Flagellar_assembly_factor_FliW"/>
</dbReference>
<evidence type="ECO:0000256" key="3">
    <source>
        <dbReference type="ARBA" id="ARBA00022845"/>
    </source>
</evidence>
<dbReference type="OrthoDB" id="9801235at2"/>
<dbReference type="PANTHER" id="PTHR39190">
    <property type="entry name" value="FLAGELLAR ASSEMBLY FACTOR FLIW"/>
    <property type="match status" value="1"/>
</dbReference>
<dbReference type="SUPFAM" id="SSF141457">
    <property type="entry name" value="BH3618-like"/>
    <property type="match status" value="1"/>
</dbReference>
<dbReference type="PANTHER" id="PTHR39190:SF1">
    <property type="entry name" value="FLAGELLAR ASSEMBLY FACTOR FLIW"/>
    <property type="match status" value="1"/>
</dbReference>
<protein>
    <recommendedName>
        <fullName evidence="5">Flagellar assembly factor FliW</fullName>
    </recommendedName>
</protein>
<evidence type="ECO:0000256" key="1">
    <source>
        <dbReference type="ARBA" id="ARBA00022490"/>
    </source>
</evidence>
<accession>F6DNQ7</accession>
<dbReference type="GO" id="GO:0044780">
    <property type="term" value="P:bacterial-type flagellum assembly"/>
    <property type="evidence" value="ECO:0007669"/>
    <property type="project" value="UniProtKB-UniRule"/>
</dbReference>
<evidence type="ECO:0000313" key="7">
    <source>
        <dbReference type="Proteomes" id="UP000009234"/>
    </source>
</evidence>
<dbReference type="KEGG" id="dru:Desru_1228"/>
<evidence type="ECO:0000256" key="5">
    <source>
        <dbReference type="HAMAP-Rule" id="MF_01185"/>
    </source>
</evidence>
<evidence type="ECO:0000313" key="6">
    <source>
        <dbReference type="EMBL" id="AEG59502.1"/>
    </source>
</evidence>
<proteinExistence type="inferred from homology"/>
<dbReference type="Proteomes" id="UP000009234">
    <property type="component" value="Chromosome"/>
</dbReference>
<dbReference type="GO" id="GO:0006417">
    <property type="term" value="P:regulation of translation"/>
    <property type="evidence" value="ECO:0007669"/>
    <property type="project" value="UniProtKB-KW"/>
</dbReference>
<name>F6DNQ7_DESRL</name>
<dbReference type="HOGENOM" id="CLU_112356_0_2_9"/>
<comment type="function">
    <text evidence="5">Acts as an anti-CsrA protein, binds CsrA and prevents it from repressing translation of its target genes, one of which is flagellin. Binds to flagellin and participates in the assembly of the flagellum.</text>
</comment>
<keyword evidence="4 5" id="KW-0143">Chaperone</keyword>
<sequence length="140" mass="15796">MQKSETGSVKILFERGLPGFEELKYFTLSKPLEEAPFYSLNSTDKEDISFLVIDPFQFSQTYEFNLPDSVKETLSINGPADIVVFTIINCQEGLMKGTVNLKAPIIINVKERKGTQLVLDNHPYNVKEPLKNLLPQSEGK</sequence>
<gene>
    <name evidence="5" type="primary">fliW</name>
    <name evidence="6" type="ordered locus">Desru_1228</name>
</gene>
<comment type="subunit">
    <text evidence="5">Interacts with translational regulator CsrA and flagellin(s).</text>
</comment>
<keyword evidence="3 5" id="KW-0810">Translation regulation</keyword>
<organism evidence="6 7">
    <name type="scientific">Desulforamulus ruminis (strain ATCC 23193 / DSM 2154 / NCIMB 8452 / DL)</name>
    <name type="common">Desulfotomaculum ruminis</name>
    <dbReference type="NCBI Taxonomy" id="696281"/>
    <lineage>
        <taxon>Bacteria</taxon>
        <taxon>Bacillati</taxon>
        <taxon>Bacillota</taxon>
        <taxon>Clostridia</taxon>
        <taxon>Eubacteriales</taxon>
        <taxon>Peptococcaceae</taxon>
        <taxon>Desulforamulus</taxon>
    </lineage>
</organism>
<dbReference type="EMBL" id="CP002780">
    <property type="protein sequence ID" value="AEG59502.1"/>
    <property type="molecule type" value="Genomic_DNA"/>
</dbReference>
<keyword evidence="2 5" id="KW-1005">Bacterial flagellum biogenesis</keyword>
<dbReference type="RefSeq" id="WP_013841273.1">
    <property type="nucleotide sequence ID" value="NC_015589.1"/>
</dbReference>
<dbReference type="AlphaFoldDB" id="F6DNQ7"/>
<keyword evidence="7" id="KW-1185">Reference proteome</keyword>
<dbReference type="InterPro" id="IPR024046">
    <property type="entry name" value="Flagellar_assmbl_FliW_dom_sf"/>
</dbReference>
<comment type="similarity">
    <text evidence="5">Belongs to the FliW family.</text>
</comment>
<evidence type="ECO:0000256" key="2">
    <source>
        <dbReference type="ARBA" id="ARBA00022795"/>
    </source>
</evidence>
<dbReference type="GO" id="GO:0005737">
    <property type="term" value="C:cytoplasm"/>
    <property type="evidence" value="ECO:0007669"/>
    <property type="project" value="UniProtKB-SubCell"/>
</dbReference>
<dbReference type="STRING" id="696281.Desru_1228"/>
<reference evidence="7" key="1">
    <citation type="submission" date="2011-05" db="EMBL/GenBank/DDBJ databases">
        <title>Complete sequence of Desulfotomaculum ruminis DSM 2154.</title>
        <authorList>
            <person name="Lucas S."/>
            <person name="Copeland A."/>
            <person name="Lapidus A."/>
            <person name="Cheng J.-F."/>
            <person name="Goodwin L."/>
            <person name="Pitluck S."/>
            <person name="Lu M."/>
            <person name="Detter J.C."/>
            <person name="Han C."/>
            <person name="Tapia R."/>
            <person name="Land M."/>
            <person name="Hauser L."/>
            <person name="Kyrpides N."/>
            <person name="Ivanova N."/>
            <person name="Mikhailova N."/>
            <person name="Pagani I."/>
            <person name="Stams A.J.M."/>
            <person name="Plugge C.M."/>
            <person name="Muyzer G."/>
            <person name="Kuever J."/>
            <person name="Parshina S.N."/>
            <person name="Ivanova A.E."/>
            <person name="Nazina T.N."/>
            <person name="Brambilla E."/>
            <person name="Spring S."/>
            <person name="Klenk H.-P."/>
            <person name="Woyke T."/>
        </authorList>
    </citation>
    <scope>NUCLEOTIDE SEQUENCE [LARGE SCALE GENOMIC DNA]</scope>
    <source>
        <strain evidence="7">ATCC 23193 / DSM 2154 / NCIB 8452 / DL</strain>
    </source>
</reference>
<dbReference type="eggNOG" id="COG1699">
    <property type="taxonomic scope" value="Bacteria"/>
</dbReference>
<reference evidence="6 7" key="2">
    <citation type="journal article" date="2012" name="Stand. Genomic Sci.">
        <title>Complete genome sequence of the sulfate-reducing firmicute Desulfotomaculum ruminis type strain (DL(T)).</title>
        <authorList>
            <person name="Spring S."/>
            <person name="Visser M."/>
            <person name="Lu M."/>
            <person name="Copeland A."/>
            <person name="Lapidus A."/>
            <person name="Lucas S."/>
            <person name="Cheng J.F."/>
            <person name="Han C."/>
            <person name="Tapia R."/>
            <person name="Goodwin L.A."/>
            <person name="Pitluck S."/>
            <person name="Ivanova N."/>
            <person name="Land M."/>
            <person name="Hauser L."/>
            <person name="Larimer F."/>
            <person name="Rohde M."/>
            <person name="Goker M."/>
            <person name="Detter J.C."/>
            <person name="Kyrpides N.C."/>
            <person name="Woyke T."/>
            <person name="Schaap P.J."/>
            <person name="Plugge C.M."/>
            <person name="Muyzer G."/>
            <person name="Kuever J."/>
            <person name="Pereira I.A."/>
            <person name="Parshina S.N."/>
            <person name="Bernier-Latmani R."/>
            <person name="Stams A.J."/>
            <person name="Klenk H.P."/>
        </authorList>
    </citation>
    <scope>NUCLEOTIDE SEQUENCE [LARGE SCALE GENOMIC DNA]</scope>
    <source>
        <strain evidence="7">ATCC 23193 / DSM 2154 / NCIB 8452 / DL</strain>
    </source>
</reference>